<evidence type="ECO:0000259" key="9">
    <source>
        <dbReference type="PROSITE" id="PS51387"/>
    </source>
</evidence>
<dbReference type="Proteomes" id="UP000030645">
    <property type="component" value="Unassembled WGS sequence"/>
</dbReference>
<dbReference type="InterPro" id="IPR016167">
    <property type="entry name" value="FAD-bd_PCMH_sub1"/>
</dbReference>
<accession>W9RW96</accession>
<dbReference type="PANTHER" id="PTHR32448">
    <property type="entry name" value="OS08G0158400 PROTEIN"/>
    <property type="match status" value="1"/>
</dbReference>
<dbReference type="KEGG" id="mnt:21408648"/>
<dbReference type="InterPro" id="IPR006094">
    <property type="entry name" value="Oxid_FAD_bind_N"/>
</dbReference>
<evidence type="ECO:0000313" key="11">
    <source>
        <dbReference type="Proteomes" id="UP000030645"/>
    </source>
</evidence>
<dbReference type="EMBL" id="KE344673">
    <property type="protein sequence ID" value="EXB75193.1"/>
    <property type="molecule type" value="Genomic_DNA"/>
</dbReference>
<dbReference type="OrthoDB" id="407275at2759"/>
<sequence>MIPLAFLSLLLHVSASSSFAAASDSTYNTFLQCMQRNTKALPSQLSSIIYSQTNPSYTSVLRAYIRNARFNTTSTNKPLLIITPTTESHISATVLCAKTLGLRIKTRSGGHDYAGLSYTSGVPFVIIDMFNLRSVTVDLADQSAWIQTGATLGELYHNIWKKSKALGFPAGVCPTVGAGGHLSGGGYGNMIRKYGLAVDHVVDAKIVDAKGNVLDRKAMGEDLFWAIRGGGGASFGVILAYKLKLVPVPDIVTVFKAQRTLDNVNDKMTDFVYQWQQAAPTTNDGLFMRMLIQPVTSKASKGQKTVRVTINALYLGKADELVSFLAKDFPLLGLKKENCTELSWIDSVLWWANYDNGTSPDALLDRDPNSAIFGTRKSDYVQNPISKDGLEWIWKKMMELGKVGLVFNPYGGRMNQVPESATPFPHRAGNLFKIQYSISWKEPGPEADNNFTTQIRRLFSYMTPFVSKNPRSAFLNYRDIDIGVNHFGPNSYEEGKVYGVRYFGAANFDRLVKVKTAVDPENFFKSEQSIPTLPNKA</sequence>
<proteinExistence type="inferred from homology"/>
<keyword evidence="11" id="KW-1185">Reference proteome</keyword>
<dbReference type="GO" id="GO:1901696">
    <property type="term" value="P:cannabinoid biosynthetic process"/>
    <property type="evidence" value="ECO:0007669"/>
    <property type="project" value="UniProtKB-ARBA"/>
</dbReference>
<gene>
    <name evidence="10" type="ORF">L484_025973</name>
</gene>
<evidence type="ECO:0000256" key="2">
    <source>
        <dbReference type="ARBA" id="ARBA00005466"/>
    </source>
</evidence>
<keyword evidence="7" id="KW-0325">Glycoprotein</keyword>
<evidence type="ECO:0000256" key="5">
    <source>
        <dbReference type="ARBA" id="ARBA00022827"/>
    </source>
</evidence>
<keyword evidence="3" id="KW-0285">Flavoprotein</keyword>
<dbReference type="InterPro" id="IPR012951">
    <property type="entry name" value="BBE"/>
</dbReference>
<protein>
    <submittedName>
        <fullName evidence="10">Reticuline oxidase-like protein</fullName>
    </submittedName>
</protein>
<comment type="similarity">
    <text evidence="2">Belongs to the oxygen-dependent FAD-linked oxidoreductase family.</text>
</comment>
<feature type="chain" id="PRO_5012022970" evidence="8">
    <location>
        <begin position="16"/>
        <end position="537"/>
    </location>
</feature>
<evidence type="ECO:0000256" key="3">
    <source>
        <dbReference type="ARBA" id="ARBA00022630"/>
    </source>
</evidence>
<dbReference type="GO" id="GO:0071949">
    <property type="term" value="F:FAD binding"/>
    <property type="evidence" value="ECO:0007669"/>
    <property type="project" value="InterPro"/>
</dbReference>
<dbReference type="Gene3D" id="3.40.462.20">
    <property type="match status" value="1"/>
</dbReference>
<dbReference type="eggNOG" id="ENOG502QVGN">
    <property type="taxonomic scope" value="Eukaryota"/>
</dbReference>
<dbReference type="InterPro" id="IPR016166">
    <property type="entry name" value="FAD-bd_PCMH"/>
</dbReference>
<keyword evidence="5" id="KW-0274">FAD</keyword>
<dbReference type="InterPro" id="IPR036318">
    <property type="entry name" value="FAD-bd_PCMH-like_sf"/>
</dbReference>
<dbReference type="Gene3D" id="3.30.43.10">
    <property type="entry name" value="Uridine Diphospho-n-acetylenolpyruvylglucosamine Reductase, domain 2"/>
    <property type="match status" value="1"/>
</dbReference>
<evidence type="ECO:0000256" key="8">
    <source>
        <dbReference type="SAM" id="SignalP"/>
    </source>
</evidence>
<evidence type="ECO:0000313" key="10">
    <source>
        <dbReference type="EMBL" id="EXB75193.1"/>
    </source>
</evidence>
<organism evidence="10 11">
    <name type="scientific">Morus notabilis</name>
    <dbReference type="NCBI Taxonomy" id="981085"/>
    <lineage>
        <taxon>Eukaryota</taxon>
        <taxon>Viridiplantae</taxon>
        <taxon>Streptophyta</taxon>
        <taxon>Embryophyta</taxon>
        <taxon>Tracheophyta</taxon>
        <taxon>Spermatophyta</taxon>
        <taxon>Magnoliopsida</taxon>
        <taxon>eudicotyledons</taxon>
        <taxon>Gunneridae</taxon>
        <taxon>Pentapetalae</taxon>
        <taxon>rosids</taxon>
        <taxon>fabids</taxon>
        <taxon>Rosales</taxon>
        <taxon>Moraceae</taxon>
        <taxon>Moreae</taxon>
        <taxon>Morus</taxon>
    </lineage>
</organism>
<evidence type="ECO:0000256" key="1">
    <source>
        <dbReference type="ARBA" id="ARBA00001974"/>
    </source>
</evidence>
<dbReference type="InterPro" id="IPR016169">
    <property type="entry name" value="FAD-bd_PCMH_sub2"/>
</dbReference>
<dbReference type="GO" id="GO:0016491">
    <property type="term" value="F:oxidoreductase activity"/>
    <property type="evidence" value="ECO:0007669"/>
    <property type="project" value="InterPro"/>
</dbReference>
<name>W9RW96_9ROSA</name>
<feature type="signal peptide" evidence="8">
    <location>
        <begin position="1"/>
        <end position="15"/>
    </location>
</feature>
<dbReference type="AlphaFoldDB" id="W9RW96"/>
<evidence type="ECO:0000256" key="7">
    <source>
        <dbReference type="ARBA" id="ARBA00023180"/>
    </source>
</evidence>
<dbReference type="PROSITE" id="PS51387">
    <property type="entry name" value="FAD_PCMH"/>
    <property type="match status" value="1"/>
</dbReference>
<keyword evidence="4 8" id="KW-0732">Signal</keyword>
<dbReference type="FunFam" id="3.30.43.10:FF:000004">
    <property type="entry name" value="Berberine bridge enzyme-like 15"/>
    <property type="match status" value="1"/>
</dbReference>
<dbReference type="Gene3D" id="3.30.465.10">
    <property type="match status" value="1"/>
</dbReference>
<dbReference type="Pfam" id="PF08031">
    <property type="entry name" value="BBE"/>
    <property type="match status" value="1"/>
</dbReference>
<feature type="domain" description="FAD-binding PCMH-type" evidence="9">
    <location>
        <begin position="74"/>
        <end position="248"/>
    </location>
</feature>
<comment type="cofactor">
    <cofactor evidence="1">
        <name>FAD</name>
        <dbReference type="ChEBI" id="CHEBI:57692"/>
    </cofactor>
</comment>
<evidence type="ECO:0000256" key="4">
    <source>
        <dbReference type="ARBA" id="ARBA00022729"/>
    </source>
</evidence>
<keyword evidence="6" id="KW-1015">Disulfide bond</keyword>
<evidence type="ECO:0000256" key="6">
    <source>
        <dbReference type="ARBA" id="ARBA00023157"/>
    </source>
</evidence>
<dbReference type="STRING" id="981085.W9RW96"/>
<dbReference type="SUPFAM" id="SSF56176">
    <property type="entry name" value="FAD-binding/transporter-associated domain-like"/>
    <property type="match status" value="1"/>
</dbReference>
<reference evidence="11" key="1">
    <citation type="submission" date="2013-01" db="EMBL/GenBank/DDBJ databases">
        <title>Draft Genome Sequence of a Mulberry Tree, Morus notabilis C.K. Schneid.</title>
        <authorList>
            <person name="He N."/>
            <person name="Zhao S."/>
        </authorList>
    </citation>
    <scope>NUCLEOTIDE SEQUENCE</scope>
</reference>
<dbReference type="Pfam" id="PF01565">
    <property type="entry name" value="FAD_binding_4"/>
    <property type="match status" value="1"/>
</dbReference>